<feature type="region of interest" description="Disordered" evidence="1">
    <location>
        <begin position="25"/>
        <end position="56"/>
    </location>
</feature>
<proteinExistence type="predicted"/>
<reference evidence="2" key="1">
    <citation type="journal article" date="2023" name="Science">
        <title>Genome structures resolve the early diversification of teleost fishes.</title>
        <authorList>
            <person name="Parey E."/>
            <person name="Louis A."/>
            <person name="Montfort J."/>
            <person name="Bouchez O."/>
            <person name="Roques C."/>
            <person name="Iampietro C."/>
            <person name="Lluch J."/>
            <person name="Castinel A."/>
            <person name="Donnadieu C."/>
            <person name="Desvignes T."/>
            <person name="Floi Bucao C."/>
            <person name="Jouanno E."/>
            <person name="Wen M."/>
            <person name="Mejri S."/>
            <person name="Dirks R."/>
            <person name="Jansen H."/>
            <person name="Henkel C."/>
            <person name="Chen W.J."/>
            <person name="Zahm M."/>
            <person name="Cabau C."/>
            <person name="Klopp C."/>
            <person name="Thompson A.W."/>
            <person name="Robinson-Rechavi M."/>
            <person name="Braasch I."/>
            <person name="Lecointre G."/>
            <person name="Bobe J."/>
            <person name="Postlethwait J.H."/>
            <person name="Berthelot C."/>
            <person name="Roest Crollius H."/>
            <person name="Guiguen Y."/>
        </authorList>
    </citation>
    <scope>NUCLEOTIDE SEQUENCE</scope>
    <source>
        <strain evidence="2">NC1722</strain>
    </source>
</reference>
<name>A0AAD7RY63_9TELE</name>
<dbReference type="AlphaFoldDB" id="A0AAD7RY63"/>
<organism evidence="2 3">
    <name type="scientific">Aldrovandia affinis</name>
    <dbReference type="NCBI Taxonomy" id="143900"/>
    <lineage>
        <taxon>Eukaryota</taxon>
        <taxon>Metazoa</taxon>
        <taxon>Chordata</taxon>
        <taxon>Craniata</taxon>
        <taxon>Vertebrata</taxon>
        <taxon>Euteleostomi</taxon>
        <taxon>Actinopterygii</taxon>
        <taxon>Neopterygii</taxon>
        <taxon>Teleostei</taxon>
        <taxon>Notacanthiformes</taxon>
        <taxon>Halosauridae</taxon>
        <taxon>Aldrovandia</taxon>
    </lineage>
</organism>
<evidence type="ECO:0000256" key="1">
    <source>
        <dbReference type="SAM" id="MobiDB-lite"/>
    </source>
</evidence>
<dbReference type="Proteomes" id="UP001221898">
    <property type="component" value="Unassembled WGS sequence"/>
</dbReference>
<protein>
    <submittedName>
        <fullName evidence="2">Uncharacterized protein</fullName>
    </submittedName>
</protein>
<keyword evidence="3" id="KW-1185">Reference proteome</keyword>
<sequence>MGQARVSERDIGFERLSVESAVAKTTEAVPITKLDPGENRGVPGPPSSRERGEATTPVTSRLAAVYLESGRDLVTVEKLWV</sequence>
<accession>A0AAD7RY63</accession>
<dbReference type="EMBL" id="JAINUG010000146">
    <property type="protein sequence ID" value="KAJ8392464.1"/>
    <property type="molecule type" value="Genomic_DNA"/>
</dbReference>
<evidence type="ECO:0000313" key="2">
    <source>
        <dbReference type="EMBL" id="KAJ8392464.1"/>
    </source>
</evidence>
<comment type="caution">
    <text evidence="2">The sequence shown here is derived from an EMBL/GenBank/DDBJ whole genome shotgun (WGS) entry which is preliminary data.</text>
</comment>
<gene>
    <name evidence="2" type="ORF">AAFF_G00075890</name>
</gene>
<evidence type="ECO:0000313" key="3">
    <source>
        <dbReference type="Proteomes" id="UP001221898"/>
    </source>
</evidence>